<name>A0AAD4BHX9_BOLED</name>
<comment type="caution">
    <text evidence="3">The sequence shown here is derived from an EMBL/GenBank/DDBJ whole genome shotgun (WGS) entry which is preliminary data.</text>
</comment>
<dbReference type="Proteomes" id="UP001194468">
    <property type="component" value="Unassembled WGS sequence"/>
</dbReference>
<dbReference type="EMBL" id="WHUW01000053">
    <property type="protein sequence ID" value="KAF8431053.1"/>
    <property type="molecule type" value="Genomic_DNA"/>
</dbReference>
<feature type="region of interest" description="Disordered" evidence="1">
    <location>
        <begin position="268"/>
        <end position="296"/>
    </location>
</feature>
<dbReference type="InterPro" id="IPR003615">
    <property type="entry name" value="HNH_nuc"/>
</dbReference>
<sequence>MVNIHVRREDNGDWIHGLKIPLEDIERLSRRPLKWLRFVTFAVLGAKGDLLDAPDGNIVHYETVSFADLAESYYFFPDGRYHLIDSTGLADYITSSISTPRRSTFRHDVAQHDNNRCVITDTPGVQCHAAHIISHSKGGQYIHLVISGRRSLYEDEQINDIEIDSTENGMLLTPDLHGRFGLGGSAFLKTPNFALKPDDIPRVEPGDTPASRTTIQHLGGPGPRSAHAPPSILLDYMYGVAIIQRWATEDIEDLLEKGQETYYKIANKPSSIRKDDDDVQPGPADSQTSEYVPGQTRGIHQTRTEAAQCRAIDNAFAFSMFIKGYPPGTMLLQKQEEEAEMRSRQVSREKVQGWLDTSESFPLSHGSDLDGGYLSGYDTN</sequence>
<gene>
    <name evidence="3" type="ORF">L210DRAFT_3651316</name>
</gene>
<dbReference type="Pfam" id="PF13391">
    <property type="entry name" value="HNH_2"/>
    <property type="match status" value="1"/>
</dbReference>
<feature type="domain" description="HNH nuclease" evidence="2">
    <location>
        <begin position="117"/>
        <end position="182"/>
    </location>
</feature>
<evidence type="ECO:0000256" key="1">
    <source>
        <dbReference type="SAM" id="MobiDB-lite"/>
    </source>
</evidence>
<accession>A0AAD4BHX9</accession>
<protein>
    <recommendedName>
        <fullName evidence="2">HNH nuclease domain-containing protein</fullName>
    </recommendedName>
</protein>
<keyword evidence="4" id="KW-1185">Reference proteome</keyword>
<feature type="region of interest" description="Disordered" evidence="1">
    <location>
        <begin position="198"/>
        <end position="226"/>
    </location>
</feature>
<reference evidence="3" key="1">
    <citation type="submission" date="2019-10" db="EMBL/GenBank/DDBJ databases">
        <authorList>
            <consortium name="DOE Joint Genome Institute"/>
            <person name="Kuo A."/>
            <person name="Miyauchi S."/>
            <person name="Kiss E."/>
            <person name="Drula E."/>
            <person name="Kohler A."/>
            <person name="Sanchez-Garcia M."/>
            <person name="Andreopoulos B."/>
            <person name="Barry K.W."/>
            <person name="Bonito G."/>
            <person name="Buee M."/>
            <person name="Carver A."/>
            <person name="Chen C."/>
            <person name="Cichocki N."/>
            <person name="Clum A."/>
            <person name="Culley D."/>
            <person name="Crous P.W."/>
            <person name="Fauchery L."/>
            <person name="Girlanda M."/>
            <person name="Hayes R."/>
            <person name="Keri Z."/>
            <person name="LaButti K."/>
            <person name="Lipzen A."/>
            <person name="Lombard V."/>
            <person name="Magnuson J."/>
            <person name="Maillard F."/>
            <person name="Morin E."/>
            <person name="Murat C."/>
            <person name="Nolan M."/>
            <person name="Ohm R."/>
            <person name="Pangilinan J."/>
            <person name="Pereira M."/>
            <person name="Perotto S."/>
            <person name="Peter M."/>
            <person name="Riley R."/>
            <person name="Sitrit Y."/>
            <person name="Stielow B."/>
            <person name="Szollosi G."/>
            <person name="Zifcakova L."/>
            <person name="Stursova M."/>
            <person name="Spatafora J.W."/>
            <person name="Tedersoo L."/>
            <person name="Vaario L.-M."/>
            <person name="Yamada A."/>
            <person name="Yan M."/>
            <person name="Wang P."/>
            <person name="Xu J."/>
            <person name="Bruns T."/>
            <person name="Baldrian P."/>
            <person name="Vilgalys R."/>
            <person name="Henrissat B."/>
            <person name="Grigoriev I.V."/>
            <person name="Hibbett D."/>
            <person name="Nagy L.G."/>
            <person name="Martin F.M."/>
        </authorList>
    </citation>
    <scope>NUCLEOTIDE SEQUENCE</scope>
    <source>
        <strain evidence="3">BED1</strain>
    </source>
</reference>
<evidence type="ECO:0000313" key="4">
    <source>
        <dbReference type="Proteomes" id="UP001194468"/>
    </source>
</evidence>
<evidence type="ECO:0000313" key="3">
    <source>
        <dbReference type="EMBL" id="KAF8431053.1"/>
    </source>
</evidence>
<feature type="region of interest" description="Disordered" evidence="1">
    <location>
        <begin position="358"/>
        <end position="380"/>
    </location>
</feature>
<organism evidence="3 4">
    <name type="scientific">Boletus edulis BED1</name>
    <dbReference type="NCBI Taxonomy" id="1328754"/>
    <lineage>
        <taxon>Eukaryota</taxon>
        <taxon>Fungi</taxon>
        <taxon>Dikarya</taxon>
        <taxon>Basidiomycota</taxon>
        <taxon>Agaricomycotina</taxon>
        <taxon>Agaricomycetes</taxon>
        <taxon>Agaricomycetidae</taxon>
        <taxon>Boletales</taxon>
        <taxon>Boletineae</taxon>
        <taxon>Boletaceae</taxon>
        <taxon>Boletoideae</taxon>
        <taxon>Boletus</taxon>
    </lineage>
</organism>
<reference evidence="3" key="2">
    <citation type="journal article" date="2020" name="Nat. Commun.">
        <title>Large-scale genome sequencing of mycorrhizal fungi provides insights into the early evolution of symbiotic traits.</title>
        <authorList>
            <person name="Miyauchi S."/>
            <person name="Kiss E."/>
            <person name="Kuo A."/>
            <person name="Drula E."/>
            <person name="Kohler A."/>
            <person name="Sanchez-Garcia M."/>
            <person name="Morin E."/>
            <person name="Andreopoulos B."/>
            <person name="Barry K.W."/>
            <person name="Bonito G."/>
            <person name="Buee M."/>
            <person name="Carver A."/>
            <person name="Chen C."/>
            <person name="Cichocki N."/>
            <person name="Clum A."/>
            <person name="Culley D."/>
            <person name="Crous P.W."/>
            <person name="Fauchery L."/>
            <person name="Girlanda M."/>
            <person name="Hayes R.D."/>
            <person name="Keri Z."/>
            <person name="LaButti K."/>
            <person name="Lipzen A."/>
            <person name="Lombard V."/>
            <person name="Magnuson J."/>
            <person name="Maillard F."/>
            <person name="Murat C."/>
            <person name="Nolan M."/>
            <person name="Ohm R.A."/>
            <person name="Pangilinan J."/>
            <person name="Pereira M.F."/>
            <person name="Perotto S."/>
            <person name="Peter M."/>
            <person name="Pfister S."/>
            <person name="Riley R."/>
            <person name="Sitrit Y."/>
            <person name="Stielow J.B."/>
            <person name="Szollosi G."/>
            <person name="Zifcakova L."/>
            <person name="Stursova M."/>
            <person name="Spatafora J.W."/>
            <person name="Tedersoo L."/>
            <person name="Vaario L.M."/>
            <person name="Yamada A."/>
            <person name="Yan M."/>
            <person name="Wang P."/>
            <person name="Xu J."/>
            <person name="Bruns T."/>
            <person name="Baldrian P."/>
            <person name="Vilgalys R."/>
            <person name="Dunand C."/>
            <person name="Henrissat B."/>
            <person name="Grigoriev I.V."/>
            <person name="Hibbett D."/>
            <person name="Nagy L.G."/>
            <person name="Martin F.M."/>
        </authorList>
    </citation>
    <scope>NUCLEOTIDE SEQUENCE</scope>
    <source>
        <strain evidence="3">BED1</strain>
    </source>
</reference>
<dbReference type="AlphaFoldDB" id="A0AAD4BHX9"/>
<proteinExistence type="predicted"/>
<evidence type="ECO:0000259" key="2">
    <source>
        <dbReference type="Pfam" id="PF13391"/>
    </source>
</evidence>